<evidence type="ECO:0000256" key="6">
    <source>
        <dbReference type="ARBA" id="ARBA00022448"/>
    </source>
</evidence>
<dbReference type="AlphaFoldDB" id="A0A1W7A260"/>
<dbReference type="PRINTS" id="PR01853">
    <property type="entry name" value="YAJCTRNLCASE"/>
</dbReference>
<dbReference type="GO" id="GO:0015031">
    <property type="term" value="P:protein transport"/>
    <property type="evidence" value="ECO:0007669"/>
    <property type="project" value="UniProtKB-KW"/>
</dbReference>
<keyword evidence="14" id="KW-1185">Reference proteome</keyword>
<dbReference type="NCBIfam" id="TIGR00739">
    <property type="entry name" value="yajC"/>
    <property type="match status" value="1"/>
</dbReference>
<dbReference type="PANTHER" id="PTHR33909:SF1">
    <property type="entry name" value="SEC TRANSLOCON ACCESSORY COMPLEX SUBUNIT YAJC"/>
    <property type="match status" value="1"/>
</dbReference>
<evidence type="ECO:0000256" key="5">
    <source>
        <dbReference type="ARBA" id="ARBA00014962"/>
    </source>
</evidence>
<organism evidence="13 14">
    <name type="scientific">Pseudorhodoplanes sinuspersici</name>
    <dbReference type="NCBI Taxonomy" id="1235591"/>
    <lineage>
        <taxon>Bacteria</taxon>
        <taxon>Pseudomonadati</taxon>
        <taxon>Pseudomonadota</taxon>
        <taxon>Alphaproteobacteria</taxon>
        <taxon>Hyphomicrobiales</taxon>
        <taxon>Pseudorhodoplanes</taxon>
    </lineage>
</organism>
<evidence type="ECO:0000256" key="2">
    <source>
        <dbReference type="ARBA" id="ARBA00004162"/>
    </source>
</evidence>
<evidence type="ECO:0000256" key="1">
    <source>
        <dbReference type="ARBA" id="ARBA00002061"/>
    </source>
</evidence>
<keyword evidence="11" id="KW-0811">Translocation</keyword>
<dbReference type="STRING" id="1235591.CAK95_23840"/>
<comment type="similarity">
    <text evidence="3">Belongs to the YajC family.</text>
</comment>
<evidence type="ECO:0000313" key="14">
    <source>
        <dbReference type="Proteomes" id="UP000194137"/>
    </source>
</evidence>
<dbReference type="RefSeq" id="WP_086091628.1">
    <property type="nucleotide sequence ID" value="NZ_CP021112.1"/>
</dbReference>
<keyword evidence="12" id="KW-0472">Membrane</keyword>
<dbReference type="KEGG" id="psin:CAK95_23840"/>
<evidence type="ECO:0000256" key="12">
    <source>
        <dbReference type="ARBA" id="ARBA00023136"/>
    </source>
</evidence>
<dbReference type="SMART" id="SM01323">
    <property type="entry name" value="YajC"/>
    <property type="match status" value="1"/>
</dbReference>
<evidence type="ECO:0000256" key="4">
    <source>
        <dbReference type="ARBA" id="ARBA00011718"/>
    </source>
</evidence>
<sequence length="114" mass="12580">MLITPAYAQAAGGDSSMLVSLLPFVLIFVIMYFLILRPQQKRVKQHQEMVKNVRRGDTVVTSGGLIGKVTKVIDDDQLEIELADGVKVRQVRQMVSDVRAKGEPVKGEPAKTES</sequence>
<dbReference type="GO" id="GO:0005886">
    <property type="term" value="C:plasma membrane"/>
    <property type="evidence" value="ECO:0007669"/>
    <property type="project" value="UniProtKB-SubCell"/>
</dbReference>
<evidence type="ECO:0000256" key="9">
    <source>
        <dbReference type="ARBA" id="ARBA00022927"/>
    </source>
</evidence>
<name>A0A1W7A260_9HYPH</name>
<evidence type="ECO:0000313" key="13">
    <source>
        <dbReference type="EMBL" id="ARQ03165.1"/>
    </source>
</evidence>
<evidence type="ECO:0000256" key="11">
    <source>
        <dbReference type="ARBA" id="ARBA00023010"/>
    </source>
</evidence>
<keyword evidence="8" id="KW-0812">Transmembrane</keyword>
<comment type="subunit">
    <text evidence="4">Part of the SecDF-YidC-YajC translocase complex. The SecDF-YidC-YajC translocase forms a supercomplex with SecYEG, called the holo-translocon (HTL).</text>
</comment>
<protein>
    <recommendedName>
        <fullName evidence="5">Sec translocon accessory complex subunit YajC</fullName>
    </recommendedName>
</protein>
<comment type="subcellular location">
    <subcellularLocation>
        <location evidence="2">Cell membrane</location>
        <topology evidence="2">Single-pass membrane protein</topology>
    </subcellularLocation>
</comment>
<evidence type="ECO:0000256" key="3">
    <source>
        <dbReference type="ARBA" id="ARBA00006742"/>
    </source>
</evidence>
<gene>
    <name evidence="13" type="ORF">CAK95_23840</name>
</gene>
<evidence type="ECO:0000256" key="7">
    <source>
        <dbReference type="ARBA" id="ARBA00022475"/>
    </source>
</evidence>
<comment type="function">
    <text evidence="1">The SecYEG-SecDF-YajC-YidC holo-translocon (HTL) protein secretase/insertase is a supercomplex required for protein secretion, insertion of proteins into membranes, and assembly of membrane protein complexes. While the SecYEG complex is essential for assembly of a number of proteins and complexes, the SecDF-YajC-YidC subcomplex facilitates these functions.</text>
</comment>
<reference evidence="13 14" key="1">
    <citation type="submission" date="2017-05" db="EMBL/GenBank/DDBJ databases">
        <title>Full genome sequence of Pseudorhodoplanes sinuspersici.</title>
        <authorList>
            <person name="Dastgheib S.M.M."/>
            <person name="Shavandi M."/>
            <person name="Tirandaz H."/>
        </authorList>
    </citation>
    <scope>NUCLEOTIDE SEQUENCE [LARGE SCALE GENOMIC DNA]</scope>
    <source>
        <strain evidence="13 14">RIPI110</strain>
    </source>
</reference>
<dbReference type="EMBL" id="CP021112">
    <property type="protein sequence ID" value="ARQ03165.1"/>
    <property type="molecule type" value="Genomic_DNA"/>
</dbReference>
<keyword evidence="9" id="KW-0653">Protein transport</keyword>
<dbReference type="InterPro" id="IPR003849">
    <property type="entry name" value="Preprotein_translocase_YajC"/>
</dbReference>
<keyword evidence="7" id="KW-1003">Cell membrane</keyword>
<accession>A0A1W7A260</accession>
<dbReference type="OrthoDB" id="9811406at2"/>
<evidence type="ECO:0000256" key="8">
    <source>
        <dbReference type="ARBA" id="ARBA00022692"/>
    </source>
</evidence>
<proteinExistence type="inferred from homology"/>
<dbReference type="Pfam" id="PF02699">
    <property type="entry name" value="YajC"/>
    <property type="match status" value="1"/>
</dbReference>
<evidence type="ECO:0000256" key="10">
    <source>
        <dbReference type="ARBA" id="ARBA00022989"/>
    </source>
</evidence>
<dbReference type="Proteomes" id="UP000194137">
    <property type="component" value="Chromosome"/>
</dbReference>
<keyword evidence="10" id="KW-1133">Transmembrane helix</keyword>
<dbReference type="PANTHER" id="PTHR33909">
    <property type="entry name" value="SEC TRANSLOCON ACCESSORY COMPLEX SUBUNIT YAJC"/>
    <property type="match status" value="1"/>
</dbReference>
<keyword evidence="6" id="KW-0813">Transport</keyword>